<keyword evidence="10" id="KW-1185">Reference proteome</keyword>
<evidence type="ECO:0000256" key="6">
    <source>
        <dbReference type="RuleBase" id="RU004241"/>
    </source>
</evidence>
<organism evidence="9 10">
    <name type="scientific">Marasmius crinis-equi</name>
    <dbReference type="NCBI Taxonomy" id="585013"/>
    <lineage>
        <taxon>Eukaryota</taxon>
        <taxon>Fungi</taxon>
        <taxon>Dikarya</taxon>
        <taxon>Basidiomycota</taxon>
        <taxon>Agaricomycotina</taxon>
        <taxon>Agaricomycetes</taxon>
        <taxon>Agaricomycetidae</taxon>
        <taxon>Agaricales</taxon>
        <taxon>Marasmiineae</taxon>
        <taxon>Marasmiaceae</taxon>
        <taxon>Marasmius</taxon>
    </lineage>
</organism>
<evidence type="ECO:0000313" key="10">
    <source>
        <dbReference type="Proteomes" id="UP001465976"/>
    </source>
</evidence>
<evidence type="ECO:0000256" key="3">
    <source>
        <dbReference type="ARBA" id="ARBA00022723"/>
    </source>
</evidence>
<evidence type="ECO:0000313" key="9">
    <source>
        <dbReference type="EMBL" id="KAL0575765.1"/>
    </source>
</evidence>
<dbReference type="PANTHER" id="PTHR31356:SF53">
    <property type="entry name" value="HEME PEROXIDASE"/>
    <property type="match status" value="1"/>
</dbReference>
<dbReference type="EMBL" id="JBAHYK010000276">
    <property type="protein sequence ID" value="KAL0575765.1"/>
    <property type="molecule type" value="Genomic_DNA"/>
</dbReference>
<comment type="caution">
    <text evidence="9">The sequence shown here is derived from an EMBL/GenBank/DDBJ whole genome shotgun (WGS) entry which is preliminary data.</text>
</comment>
<dbReference type="Proteomes" id="UP001465976">
    <property type="component" value="Unassembled WGS sequence"/>
</dbReference>
<feature type="domain" description="Plant heme peroxidase family profile" evidence="8">
    <location>
        <begin position="116"/>
        <end position="190"/>
    </location>
</feature>
<keyword evidence="3" id="KW-0479">Metal-binding</keyword>
<dbReference type="PANTHER" id="PTHR31356">
    <property type="entry name" value="THYLAKOID LUMENAL 29 KDA PROTEIN, CHLOROPLASTIC-RELATED"/>
    <property type="match status" value="1"/>
</dbReference>
<keyword evidence="2" id="KW-0349">Heme</keyword>
<protein>
    <recommendedName>
        <fullName evidence="7">Peroxidase</fullName>
        <ecNumber evidence="7">1.11.1.-</ecNumber>
    </recommendedName>
</protein>
<reference evidence="9 10" key="1">
    <citation type="submission" date="2024-02" db="EMBL/GenBank/DDBJ databases">
        <title>A draft genome for the cacao thread blight pathogen Marasmius crinis-equi.</title>
        <authorList>
            <person name="Cohen S.P."/>
            <person name="Baruah I.K."/>
            <person name="Amoako-Attah I."/>
            <person name="Bukari Y."/>
            <person name="Meinhardt L.W."/>
            <person name="Bailey B.A."/>
        </authorList>
    </citation>
    <scope>NUCLEOTIDE SEQUENCE [LARGE SCALE GENOMIC DNA]</scope>
    <source>
        <strain evidence="9 10">GH-76</strain>
    </source>
</reference>
<proteinExistence type="inferred from homology"/>
<accession>A0ABR3FK41</accession>
<evidence type="ECO:0000256" key="5">
    <source>
        <dbReference type="ARBA" id="ARBA00023004"/>
    </source>
</evidence>
<evidence type="ECO:0000256" key="7">
    <source>
        <dbReference type="RuleBase" id="RU363051"/>
    </source>
</evidence>
<gene>
    <name evidence="9" type="ORF">V5O48_006208</name>
</gene>
<keyword evidence="5" id="KW-0408">Iron</keyword>
<evidence type="ECO:0000256" key="4">
    <source>
        <dbReference type="ARBA" id="ARBA00023002"/>
    </source>
</evidence>
<comment type="similarity">
    <text evidence="6">Belongs to the peroxidase family.</text>
</comment>
<evidence type="ECO:0000256" key="1">
    <source>
        <dbReference type="ARBA" id="ARBA00022559"/>
    </source>
</evidence>
<dbReference type="EC" id="1.11.1.-" evidence="7"/>
<keyword evidence="4 7" id="KW-0560">Oxidoreductase</keyword>
<evidence type="ECO:0000259" key="8">
    <source>
        <dbReference type="PROSITE" id="PS50873"/>
    </source>
</evidence>
<dbReference type="PROSITE" id="PS50873">
    <property type="entry name" value="PEROXIDASE_4"/>
    <property type="match status" value="1"/>
</dbReference>
<dbReference type="InterPro" id="IPR010255">
    <property type="entry name" value="Haem_peroxidase_sf"/>
</dbReference>
<dbReference type="PRINTS" id="PR00458">
    <property type="entry name" value="PEROXIDASE"/>
</dbReference>
<keyword evidence="1 7" id="KW-0575">Peroxidase</keyword>
<dbReference type="Gene3D" id="1.10.520.10">
    <property type="match status" value="1"/>
</dbReference>
<evidence type="ECO:0000256" key="2">
    <source>
        <dbReference type="ARBA" id="ARBA00022617"/>
    </source>
</evidence>
<name>A0ABR3FK41_9AGAR</name>
<dbReference type="InterPro" id="IPR044831">
    <property type="entry name" value="Ccp1-like"/>
</dbReference>
<dbReference type="Pfam" id="PF00141">
    <property type="entry name" value="peroxidase"/>
    <property type="match status" value="1"/>
</dbReference>
<dbReference type="InterPro" id="IPR002016">
    <property type="entry name" value="Haem_peroxidase"/>
</dbReference>
<sequence length="481" mass="51676">MHLSRVVSKWACFVSYAHLSIAAIHWPDLRMERLEEQLWGDGGIPLIPGRCTPRNNSTISAEWVRLAYHDMATHNIEDGTGGLDASIAFELDRAQNVGVGMTASVNDFLPFTDPGVSLADAIALGTVLGVASCGGPFIPFRGGRVDATSAGPATVPEPQQDLASHTESFRRQGFTQSEMIGLVACGHSLGGVRRDDFPEIIQESIEGTNVALFDGTQGFDNTVLASPDNFNKICVDLLERMINTVPQGVQLTDVVEPIQYKVGQSALFPTNDGFLRFTTSLRVIGLNSPTIVTLFYTDRQASACPTTGCSTSPSGTLVSRGSFMSIKRGLSGYTTFEFDAKINASTPISRFWFEVDEGDGSGPVLVDNDGAGLLITQDTILFDRARSSFVTGGLQNVVVAVRTDDPSTKVSLLTYTAGTQASPTPKRETVDLPVDSRFPPMAGYTFFSGNFPSSLQWVDIAAEVGGETIRETNVRLNILLG</sequence>
<dbReference type="SUPFAM" id="SSF48113">
    <property type="entry name" value="Heme-dependent peroxidases"/>
    <property type="match status" value="1"/>
</dbReference>